<dbReference type="Proteomes" id="UP000030125">
    <property type="component" value="Unassembled WGS sequence"/>
</dbReference>
<evidence type="ECO:0000259" key="1">
    <source>
        <dbReference type="PROSITE" id="PS50943"/>
    </source>
</evidence>
<dbReference type="SUPFAM" id="SSF47413">
    <property type="entry name" value="lambda repressor-like DNA-binding domains"/>
    <property type="match status" value="1"/>
</dbReference>
<dbReference type="RefSeq" id="WP_036851397.1">
    <property type="nucleotide sequence ID" value="NZ_JQJD01000029.1"/>
</dbReference>
<reference evidence="2 3" key="1">
    <citation type="submission" date="2014-08" db="EMBL/GenBank/DDBJ databases">
        <title>Porphyromonas cangingivalis strain:COT-109_OH1386 Genome sequencing.</title>
        <authorList>
            <person name="Wallis C."/>
            <person name="Deusch O."/>
            <person name="O'Flynn C."/>
            <person name="Davis I."/>
            <person name="Jospin G."/>
            <person name="Darling A.E."/>
            <person name="Coil D.A."/>
            <person name="Alexiev A."/>
            <person name="Horsfall A."/>
            <person name="Kirkwood N."/>
            <person name="Harris S."/>
            <person name="Eisen J.A."/>
        </authorList>
    </citation>
    <scope>NUCLEOTIDE SEQUENCE [LARGE SCALE GENOMIC DNA]</scope>
    <source>
        <strain evidence="3">COT-109 OH1386</strain>
    </source>
</reference>
<comment type="caution">
    <text evidence="2">The sequence shown here is derived from an EMBL/GenBank/DDBJ whole genome shotgun (WGS) entry which is preliminary data.</text>
</comment>
<dbReference type="CDD" id="cd00093">
    <property type="entry name" value="HTH_XRE"/>
    <property type="match status" value="1"/>
</dbReference>
<evidence type="ECO:0000313" key="2">
    <source>
        <dbReference type="EMBL" id="KGN81278.1"/>
    </source>
</evidence>
<keyword evidence="3" id="KW-1185">Reference proteome</keyword>
<dbReference type="EMBL" id="JQJD01000029">
    <property type="protein sequence ID" value="KGN81278.1"/>
    <property type="molecule type" value="Genomic_DNA"/>
</dbReference>
<dbReference type="SMART" id="SM00530">
    <property type="entry name" value="HTH_XRE"/>
    <property type="match status" value="1"/>
</dbReference>
<evidence type="ECO:0000313" key="3">
    <source>
        <dbReference type="Proteomes" id="UP000030125"/>
    </source>
</evidence>
<organism evidence="2 3">
    <name type="scientific">Porphyromonas cangingivalis</name>
    <dbReference type="NCBI Taxonomy" id="36874"/>
    <lineage>
        <taxon>Bacteria</taxon>
        <taxon>Pseudomonadati</taxon>
        <taxon>Bacteroidota</taxon>
        <taxon>Bacteroidia</taxon>
        <taxon>Bacteroidales</taxon>
        <taxon>Porphyromonadaceae</taxon>
        <taxon>Porphyromonas</taxon>
    </lineage>
</organism>
<gene>
    <name evidence="2" type="ORF">HQ35_04535</name>
</gene>
<dbReference type="Gene3D" id="1.10.260.40">
    <property type="entry name" value="lambda repressor-like DNA-binding domains"/>
    <property type="match status" value="1"/>
</dbReference>
<feature type="domain" description="HTH cro/C1-type" evidence="1">
    <location>
        <begin position="8"/>
        <end position="63"/>
    </location>
</feature>
<proteinExistence type="predicted"/>
<dbReference type="PROSITE" id="PS50943">
    <property type="entry name" value="HTH_CROC1"/>
    <property type="match status" value="1"/>
</dbReference>
<sequence length="151" mass="17354">MDHIVIRIKEIIEQEGVSQILFAEKTGINKSTLSHVLTGRNHPSSKVIQKILTAYPHYRHEWLLSGEFPMVKEGYREQQAKQTNIPLFTEMTENVFSESPHVPSYQPPTLQISPALTPQIEVVTAQAARKVEKIIVYYDDNTYQTFMPLED</sequence>
<dbReference type="STRING" id="36874.HQ34_04465"/>
<dbReference type="Pfam" id="PF01381">
    <property type="entry name" value="HTH_3"/>
    <property type="match status" value="1"/>
</dbReference>
<dbReference type="eggNOG" id="COG3093">
    <property type="taxonomic scope" value="Bacteria"/>
</dbReference>
<protein>
    <recommendedName>
        <fullName evidence="1">HTH cro/C1-type domain-containing protein</fullName>
    </recommendedName>
</protein>
<dbReference type="InterPro" id="IPR010982">
    <property type="entry name" value="Lambda_DNA-bd_dom_sf"/>
</dbReference>
<dbReference type="GO" id="GO:0003677">
    <property type="term" value="F:DNA binding"/>
    <property type="evidence" value="ECO:0007669"/>
    <property type="project" value="InterPro"/>
</dbReference>
<dbReference type="InterPro" id="IPR001387">
    <property type="entry name" value="Cro/C1-type_HTH"/>
</dbReference>
<name>A0A0A2EQT8_PORCN</name>
<accession>A0A0A2EQT8</accession>
<dbReference type="AlphaFoldDB" id="A0A0A2EQT8"/>